<proteinExistence type="predicted"/>
<dbReference type="Proteomes" id="UP000024635">
    <property type="component" value="Unassembled WGS sequence"/>
</dbReference>
<comment type="caution">
    <text evidence="2">The sequence shown here is derived from an EMBL/GenBank/DDBJ whole genome shotgun (WGS) entry which is preliminary data.</text>
</comment>
<evidence type="ECO:0000313" key="3">
    <source>
        <dbReference type="Proteomes" id="UP000024635"/>
    </source>
</evidence>
<feature type="transmembrane region" description="Helical" evidence="1">
    <location>
        <begin position="30"/>
        <end position="53"/>
    </location>
</feature>
<protein>
    <submittedName>
        <fullName evidence="2">Uncharacterized protein</fullName>
    </submittedName>
</protein>
<dbReference type="AlphaFoldDB" id="A0A016WVV9"/>
<name>A0A016WVV9_9BILA</name>
<sequence length="343" mass="38544">MLIYLIHATFKEPFGLFLKRSGRRFIQMHVLIIPGTTAAMVVLLLLLLCPIIAAESFVYLHPVNPKLHPRDMYPIQKSLRGINKVRDLPASGIVYINRIKPMSDEFRGAAARADNTFVKENAPAPLRELAVEPQKSAETDYTAYDDSHPKENAATTAMASNNRGVAQVMDSEAVLSTTSATTLTRELVTEFPTMPPMLRTTTKEMEFSSSKPEKNVLKIAISKKTKNVEPPKEYDLSREAQVDLERLISQIKEQEKVDLINEHPGVQTIDMPRAAMFTERTRHGSPSAKLVSLSRTARIHTGQITRKPSKAKLVQLRKKKSFGRVGISKRRGPDFDPWERMGQ</sequence>
<keyword evidence="1" id="KW-0472">Membrane</keyword>
<dbReference type="EMBL" id="JARK01000095">
    <property type="protein sequence ID" value="EYC43397.1"/>
    <property type="molecule type" value="Genomic_DNA"/>
</dbReference>
<accession>A0A016WVV9</accession>
<gene>
    <name evidence="2" type="primary">Acey_s0495.g2472</name>
    <name evidence="2" type="synonym">Acey-F30A10.2</name>
    <name evidence="2" type="ORF">Y032_0495g2472</name>
</gene>
<dbReference type="OrthoDB" id="5855375at2759"/>
<keyword evidence="1" id="KW-0812">Transmembrane</keyword>
<evidence type="ECO:0000256" key="1">
    <source>
        <dbReference type="SAM" id="Phobius"/>
    </source>
</evidence>
<evidence type="ECO:0000313" key="2">
    <source>
        <dbReference type="EMBL" id="EYC43397.1"/>
    </source>
</evidence>
<organism evidence="2 3">
    <name type="scientific">Ancylostoma ceylanicum</name>
    <dbReference type="NCBI Taxonomy" id="53326"/>
    <lineage>
        <taxon>Eukaryota</taxon>
        <taxon>Metazoa</taxon>
        <taxon>Ecdysozoa</taxon>
        <taxon>Nematoda</taxon>
        <taxon>Chromadorea</taxon>
        <taxon>Rhabditida</taxon>
        <taxon>Rhabditina</taxon>
        <taxon>Rhabditomorpha</taxon>
        <taxon>Strongyloidea</taxon>
        <taxon>Ancylostomatidae</taxon>
        <taxon>Ancylostomatinae</taxon>
        <taxon>Ancylostoma</taxon>
    </lineage>
</organism>
<reference evidence="3" key="1">
    <citation type="journal article" date="2015" name="Nat. Genet.">
        <title>The genome and transcriptome of the zoonotic hookworm Ancylostoma ceylanicum identify infection-specific gene families.</title>
        <authorList>
            <person name="Schwarz E.M."/>
            <person name="Hu Y."/>
            <person name="Antoshechkin I."/>
            <person name="Miller M.M."/>
            <person name="Sternberg P.W."/>
            <person name="Aroian R.V."/>
        </authorList>
    </citation>
    <scope>NUCLEOTIDE SEQUENCE</scope>
    <source>
        <strain evidence="3">HY135</strain>
    </source>
</reference>
<keyword evidence="1" id="KW-1133">Transmembrane helix</keyword>
<keyword evidence="3" id="KW-1185">Reference proteome</keyword>